<dbReference type="PANTHER" id="PTHR11394">
    <property type="entry name" value="TASTE RECEPTOR TYPE 2"/>
    <property type="match status" value="1"/>
</dbReference>
<feature type="transmembrane region" description="Helical" evidence="13">
    <location>
        <begin position="103"/>
        <end position="121"/>
    </location>
</feature>
<feature type="transmembrane region" description="Helical" evidence="13">
    <location>
        <begin position="251"/>
        <end position="269"/>
    </location>
</feature>
<keyword evidence="3 12" id="KW-0919">Taste</keyword>
<evidence type="ECO:0000256" key="3">
    <source>
        <dbReference type="ARBA" id="ARBA00022480"/>
    </source>
</evidence>
<evidence type="ECO:0000256" key="7">
    <source>
        <dbReference type="ARBA" id="ARBA00023040"/>
    </source>
</evidence>
<dbReference type="EMBL" id="AFYH01263495">
    <property type="status" value="NOT_ANNOTATED_CDS"/>
    <property type="molecule type" value="Genomic_DNA"/>
</dbReference>
<reference evidence="16" key="1">
    <citation type="submission" date="2011-08" db="EMBL/GenBank/DDBJ databases">
        <title>The draft genome of Latimeria chalumnae.</title>
        <authorList>
            <person name="Di Palma F."/>
            <person name="Alfoldi J."/>
            <person name="Johnson J."/>
            <person name="Berlin A."/>
            <person name="Gnerre S."/>
            <person name="Jaffe D."/>
            <person name="MacCallum I."/>
            <person name="Young S."/>
            <person name="Walker B.J."/>
            <person name="Lander E."/>
            <person name="Lindblad-Toh K."/>
        </authorList>
    </citation>
    <scope>NUCLEOTIDE SEQUENCE [LARGE SCALE GENOMIC DNA]</scope>
    <source>
        <strain evidence="16">Wild caught</strain>
    </source>
</reference>
<name>H2ZYU6_LATCH</name>
<keyword evidence="8 12" id="KW-0472">Membrane</keyword>
<evidence type="ECO:0000259" key="14">
    <source>
        <dbReference type="PROSITE" id="PS50262"/>
    </source>
</evidence>
<evidence type="ECO:0000256" key="1">
    <source>
        <dbReference type="ARBA" id="ARBA00004141"/>
    </source>
</evidence>
<evidence type="ECO:0000256" key="12">
    <source>
        <dbReference type="RuleBase" id="RU004424"/>
    </source>
</evidence>
<dbReference type="InterPro" id="IPR017452">
    <property type="entry name" value="GPCR_Rhodpsn_7TM"/>
</dbReference>
<proteinExistence type="inferred from homology"/>
<reference evidence="15" key="3">
    <citation type="submission" date="2025-09" db="UniProtKB">
        <authorList>
            <consortium name="Ensembl"/>
        </authorList>
    </citation>
    <scope>IDENTIFICATION</scope>
</reference>
<dbReference type="SUPFAM" id="SSF81321">
    <property type="entry name" value="Family A G protein-coupled receptor-like"/>
    <property type="match status" value="1"/>
</dbReference>
<dbReference type="GeneTree" id="ENSGT01150000286961"/>
<sequence length="318" mass="35379">LLQCGFEITEEKMANVFLILQLVAVFTVVSLSLLGSFFIVFANLIEFRSRGVLQTGDLIITCLALSNGLIEVGQVPWFLVYILNLCNNTGEDFYKATDFMSTFFNKASSWFTAWLCLFYCVKIIKVNWRTFLKLKRRISSVVKVLIVVTLVGCLVVVLPIIFYIQLQSNTTSISAQCKNYYITENNIHVYGASLSFFTSFLPLAIMLASSMMIVTFLCKHSRKMSKNTNAVSGSRGDGPAAVAKTITSLTVLYVVCTGTVFALTSLVVLKDNVLVFIALSCSVYSAGCSMILIVRTVKLKVRCRGLCCRDNRTEKPKH</sequence>
<evidence type="ECO:0000313" key="16">
    <source>
        <dbReference type="Proteomes" id="UP000008672"/>
    </source>
</evidence>
<dbReference type="PROSITE" id="PS50262">
    <property type="entry name" value="G_PROTEIN_RECEP_F1_2"/>
    <property type="match status" value="1"/>
</dbReference>
<evidence type="ECO:0000313" key="15">
    <source>
        <dbReference type="Ensembl" id="ENSLACP00000002567.1"/>
    </source>
</evidence>
<keyword evidence="5 12" id="KW-0812">Transmembrane</keyword>
<feature type="transmembrane region" description="Helical" evidence="13">
    <location>
        <begin position="16"/>
        <end position="45"/>
    </location>
</feature>
<protein>
    <recommendedName>
        <fullName evidence="12">Taste receptor type 2</fullName>
    </recommendedName>
</protein>
<dbReference type="Pfam" id="PF05296">
    <property type="entry name" value="TAS2R"/>
    <property type="match status" value="1"/>
</dbReference>
<keyword evidence="6 13" id="KW-1133">Transmembrane helix</keyword>
<keyword evidence="7 12" id="KW-0297">G-protein coupled receptor</keyword>
<dbReference type="InterPro" id="IPR007960">
    <property type="entry name" value="TAS2R"/>
</dbReference>
<keyword evidence="16" id="KW-1185">Reference proteome</keyword>
<dbReference type="InParanoid" id="H2ZYU6"/>
<evidence type="ECO:0000256" key="9">
    <source>
        <dbReference type="ARBA" id="ARBA00023170"/>
    </source>
</evidence>
<accession>H2ZYU6</accession>
<dbReference type="GO" id="GO:0004930">
    <property type="term" value="F:G protein-coupled receptor activity"/>
    <property type="evidence" value="ECO:0007669"/>
    <property type="project" value="UniProtKB-KW"/>
</dbReference>
<evidence type="ECO:0000256" key="5">
    <source>
        <dbReference type="ARBA" id="ARBA00022692"/>
    </source>
</evidence>
<feature type="transmembrane region" description="Helical" evidence="13">
    <location>
        <begin position="57"/>
        <end position="83"/>
    </location>
</feature>
<dbReference type="HOGENOM" id="CLU_072337_0_0_1"/>
<comment type="similarity">
    <text evidence="2 11">Belongs to the G-protein coupled receptor T2R family.</text>
</comment>
<evidence type="ECO:0000256" key="13">
    <source>
        <dbReference type="SAM" id="Phobius"/>
    </source>
</evidence>
<keyword evidence="4 12" id="KW-0716">Sensory transduction</keyword>
<feature type="domain" description="G-protein coupled receptors family 1 profile" evidence="14">
    <location>
        <begin position="35"/>
        <end position="256"/>
    </location>
</feature>
<feature type="transmembrane region" description="Helical" evidence="13">
    <location>
        <begin position="196"/>
        <end position="218"/>
    </location>
</feature>
<dbReference type="OMA" id="HAVVIQY"/>
<dbReference type="AlphaFoldDB" id="H2ZYU6"/>
<feature type="transmembrane region" description="Helical" evidence="13">
    <location>
        <begin position="141"/>
        <end position="164"/>
    </location>
</feature>
<evidence type="ECO:0000256" key="10">
    <source>
        <dbReference type="ARBA" id="ARBA00023224"/>
    </source>
</evidence>
<evidence type="ECO:0000256" key="2">
    <source>
        <dbReference type="ARBA" id="ARBA00007376"/>
    </source>
</evidence>
<dbReference type="GO" id="GO:0033038">
    <property type="term" value="F:bitter taste receptor activity"/>
    <property type="evidence" value="ECO:0007669"/>
    <property type="project" value="InterPro"/>
</dbReference>
<dbReference type="GO" id="GO:0016020">
    <property type="term" value="C:membrane"/>
    <property type="evidence" value="ECO:0007669"/>
    <property type="project" value="UniProtKB-SubCell"/>
</dbReference>
<dbReference type="Proteomes" id="UP000008672">
    <property type="component" value="Unassembled WGS sequence"/>
</dbReference>
<evidence type="ECO:0000256" key="6">
    <source>
        <dbReference type="ARBA" id="ARBA00022989"/>
    </source>
</evidence>
<evidence type="ECO:0000256" key="4">
    <source>
        <dbReference type="ARBA" id="ARBA00022606"/>
    </source>
</evidence>
<feature type="transmembrane region" description="Helical" evidence="13">
    <location>
        <begin position="275"/>
        <end position="294"/>
    </location>
</feature>
<evidence type="ECO:0000256" key="11">
    <source>
        <dbReference type="RuleBase" id="RU004423"/>
    </source>
</evidence>
<keyword evidence="9 12" id="KW-0675">Receptor</keyword>
<reference evidence="15" key="2">
    <citation type="submission" date="2025-08" db="UniProtKB">
        <authorList>
            <consortium name="Ensembl"/>
        </authorList>
    </citation>
    <scope>IDENTIFICATION</scope>
</reference>
<dbReference type="Ensembl" id="ENSLACT00000002587.1">
    <property type="protein sequence ID" value="ENSLACP00000002567.1"/>
    <property type="gene ID" value="ENSLACG00000002292.1"/>
</dbReference>
<organism evidence="15 16">
    <name type="scientific">Latimeria chalumnae</name>
    <name type="common">Coelacanth</name>
    <dbReference type="NCBI Taxonomy" id="7897"/>
    <lineage>
        <taxon>Eukaryota</taxon>
        <taxon>Metazoa</taxon>
        <taxon>Chordata</taxon>
        <taxon>Craniata</taxon>
        <taxon>Vertebrata</taxon>
        <taxon>Euteleostomi</taxon>
        <taxon>Coelacanthiformes</taxon>
        <taxon>Coelacanthidae</taxon>
        <taxon>Latimeria</taxon>
    </lineage>
</organism>
<comment type="subcellular location">
    <subcellularLocation>
        <location evidence="1 12">Membrane</location>
        <topology evidence="1 12">Multi-pass membrane protein</topology>
    </subcellularLocation>
</comment>
<keyword evidence="10 12" id="KW-0807">Transducer</keyword>
<evidence type="ECO:0000256" key="8">
    <source>
        <dbReference type="ARBA" id="ARBA00023136"/>
    </source>
</evidence>
<dbReference type="Gene3D" id="1.20.1070.10">
    <property type="entry name" value="Rhodopsin 7-helix transmembrane proteins"/>
    <property type="match status" value="1"/>
</dbReference>